<evidence type="ECO:0000259" key="1">
    <source>
        <dbReference type="PROSITE" id="PS51840"/>
    </source>
</evidence>
<feature type="domain" description="C2 NT-type" evidence="1">
    <location>
        <begin position="80"/>
        <end position="230"/>
    </location>
</feature>
<dbReference type="PANTHER" id="PTHR33414">
    <property type="entry name" value="PROTEIN PLASTID MOVEMENT IMPAIRED 1-RELATED 1"/>
    <property type="match status" value="1"/>
</dbReference>
<dbReference type="Pfam" id="PF21745">
    <property type="entry name" value="PMI1_PMIR1-2_C"/>
    <property type="match status" value="2"/>
</dbReference>
<organism evidence="2 3">
    <name type="scientific">Cuscuta australis</name>
    <dbReference type="NCBI Taxonomy" id="267555"/>
    <lineage>
        <taxon>Eukaryota</taxon>
        <taxon>Viridiplantae</taxon>
        <taxon>Streptophyta</taxon>
        <taxon>Embryophyta</taxon>
        <taxon>Tracheophyta</taxon>
        <taxon>Spermatophyta</taxon>
        <taxon>Magnoliopsida</taxon>
        <taxon>eudicotyledons</taxon>
        <taxon>Gunneridae</taxon>
        <taxon>Pentapetalae</taxon>
        <taxon>asterids</taxon>
        <taxon>lamiids</taxon>
        <taxon>Solanales</taxon>
        <taxon>Convolvulaceae</taxon>
        <taxon>Cuscuteae</taxon>
        <taxon>Cuscuta</taxon>
        <taxon>Cuscuta subgen. Grammica</taxon>
        <taxon>Cuscuta sect. Cleistogrammica</taxon>
    </lineage>
</organism>
<protein>
    <recommendedName>
        <fullName evidence="1">C2 NT-type domain-containing protein</fullName>
    </recommendedName>
</protein>
<proteinExistence type="predicted"/>
<dbReference type="InterPro" id="IPR039614">
    <property type="entry name" value="PMI1-like"/>
</dbReference>
<reference evidence="2 3" key="1">
    <citation type="submission" date="2018-06" db="EMBL/GenBank/DDBJ databases">
        <title>The Genome of Cuscuta australis (Dodder) Provides Insight into the Evolution of Plant Parasitism.</title>
        <authorList>
            <person name="Liu H."/>
        </authorList>
    </citation>
    <scope>NUCLEOTIDE SEQUENCE [LARGE SCALE GENOMIC DNA]</scope>
    <source>
        <strain evidence="3">cv. Yunnan</strain>
        <tissue evidence="2">Vines</tissue>
    </source>
</reference>
<gene>
    <name evidence="2" type="ORF">DM860_007639</name>
</gene>
<accession>A0A328E8T5</accession>
<dbReference type="EMBL" id="NQVE01000030">
    <property type="protein sequence ID" value="RAL52871.1"/>
    <property type="molecule type" value="Genomic_DNA"/>
</dbReference>
<dbReference type="InterPro" id="IPR019448">
    <property type="entry name" value="NT-C2"/>
</dbReference>
<dbReference type="AlphaFoldDB" id="A0A328E8T5"/>
<dbReference type="PANTHER" id="PTHR33414:SF1">
    <property type="entry name" value="PROTEIN PLASTID MOVEMENT IMPAIRED 1-RELATED 1"/>
    <property type="match status" value="1"/>
</dbReference>
<evidence type="ECO:0000313" key="2">
    <source>
        <dbReference type="EMBL" id="RAL52871.1"/>
    </source>
</evidence>
<dbReference type="PROSITE" id="PS51840">
    <property type="entry name" value="C2_NT"/>
    <property type="match status" value="1"/>
</dbReference>
<dbReference type="Proteomes" id="UP000249390">
    <property type="component" value="Unassembled WGS sequence"/>
</dbReference>
<evidence type="ECO:0000313" key="3">
    <source>
        <dbReference type="Proteomes" id="UP000249390"/>
    </source>
</evidence>
<sequence length="841" mass="94110">MSYEVRYVKNDFGGASNGRLLQDIEEISKSLYAHNNKAPTKALLSPSYHTIKPPGNNAHISNPKPKFLGLLRKWKPLKTLAHMRNRRFSCCFFVHIHAIEGLPMSFNNLNLCVNWIRKESVLKTRPAQVCCGTAEFRETLMHHCSVYGSRSGPHGCTKYKPKLFLLKPSVPSSPGLDIGEHWIDLTRLLPLTLEELLAEGKRNSGKWSTCFKLSGKAEGALLNVSFCFSVFNSNSSEYLADNKVVEGVPKIPLDEKRFGDQGSAFDPSITFTFRKPVEGKQENLVDSTCKYTTKEHEDFTFTLSELGIEVYNQNQVKSEQESIGSDNSLVETINVADIFQDYDTDELEEEEEEEEEPTVEELESIGQCDYSSLKSLDDITEAVANDFLNMLENKDGPEDSSADFDLMVVNQQVKKEKQRLTASIRDKRNLKMLENLETESLMSKWKLNERSFQLSPCSTSGGFGSPIYLPPEEQLELPSLGEGLGPTIRTKSEGLLRSMSPLLFRGVKNGAKLIVQVSRAAVLPVVMGCTIMEILERWALEGLEKFSVQANTLMPLDDITGKTMEQIARESGCGPKTNERLNMPKEFQKCCEVDGLDYVSHYNLLPIALAKVEPLAIEGLRIQCNMSDAEPPSSIRLSRAHKDNRCYTFDELVNLSLSLDEWVRLDADCFVDEYEIAENCTKISGINSSFGQNYGLLDRNFTLAMRVQLRDPSRNAEIVGAPMIALVQVERSFCPADQNALALGSNAQPFSRFKISTVHLLGTNVENMDGGICGTRRQRECGSRWLRGSGVSRAKRRPRLEMEGQNSHDDILWSISSQVHGGIGLASLNIHVRSPNILFPK</sequence>
<dbReference type="Pfam" id="PF10358">
    <property type="entry name" value="NT-C2"/>
    <property type="match status" value="1"/>
</dbReference>
<dbReference type="InterPro" id="IPR048972">
    <property type="entry name" value="PMI1_PMIR1-2_C"/>
</dbReference>
<name>A0A328E8T5_9ASTE</name>
<keyword evidence="3" id="KW-1185">Reference proteome</keyword>
<comment type="caution">
    <text evidence="2">The sequence shown here is derived from an EMBL/GenBank/DDBJ whole genome shotgun (WGS) entry which is preliminary data.</text>
</comment>